<evidence type="ECO:0000313" key="3">
    <source>
        <dbReference type="Proteomes" id="UP001224997"/>
    </source>
</evidence>
<gene>
    <name evidence="2" type="ORF">Q5Y72_10620</name>
</gene>
<keyword evidence="3" id="KW-1185">Reference proteome</keyword>
<organism evidence="2 3">
    <name type="scientific">Paracoccus spongiarum</name>
    <dbReference type="NCBI Taxonomy" id="3064387"/>
    <lineage>
        <taxon>Bacteria</taxon>
        <taxon>Pseudomonadati</taxon>
        <taxon>Pseudomonadota</taxon>
        <taxon>Alphaproteobacteria</taxon>
        <taxon>Rhodobacterales</taxon>
        <taxon>Paracoccaceae</taxon>
        <taxon>Paracoccus</taxon>
    </lineage>
</organism>
<sequence>MPATGKSILCATMHKAGSSIADLILADICRAKGLEIDRIALQVPSSDMTEGELFVSYQDKMRGEGVYYGVARGAYVKDMPIVYGLRAIIQVRDPRDCLTSAYFSFRESHRPPTDPQKLEAFLKRRELLQNQTIDEYATLQARSYNHRMAVLQEIVRKHDDVLVLRYEDMVTRTDKWLAAISDFIGQPITPDLRAILGKKIDFTVETEDASRHKRQVSPGDHRRKLKPETIASISDTLAAQLEFFDYEV</sequence>
<dbReference type="RefSeq" id="WP_305963396.1">
    <property type="nucleotide sequence ID" value="NZ_JAVAMQ010000008.1"/>
</dbReference>
<protein>
    <submittedName>
        <fullName evidence="2">Sulfotransferase domain-containing protein</fullName>
    </submittedName>
</protein>
<dbReference type="EMBL" id="JAVAMQ010000008">
    <property type="protein sequence ID" value="MDP5307545.1"/>
    <property type="molecule type" value="Genomic_DNA"/>
</dbReference>
<reference evidence="2 3" key="1">
    <citation type="submission" date="2023-08" db="EMBL/GenBank/DDBJ databases">
        <authorList>
            <person name="Park J.-S."/>
        </authorList>
    </citation>
    <scope>NUCLEOTIDE SEQUENCE [LARGE SCALE GENOMIC DNA]</scope>
    <source>
        <strain evidence="2 3">2205BS29-5</strain>
    </source>
</reference>
<proteinExistence type="predicted"/>
<evidence type="ECO:0000313" key="2">
    <source>
        <dbReference type="EMBL" id="MDP5307545.1"/>
    </source>
</evidence>
<dbReference type="Gene3D" id="3.40.50.300">
    <property type="entry name" value="P-loop containing nucleotide triphosphate hydrolases"/>
    <property type="match status" value="1"/>
</dbReference>
<feature type="domain" description="Sulfotransferase" evidence="1">
    <location>
        <begin position="86"/>
        <end position="203"/>
    </location>
</feature>
<accession>A0ABT9JD42</accession>
<name>A0ABT9JD42_9RHOB</name>
<evidence type="ECO:0000259" key="1">
    <source>
        <dbReference type="Pfam" id="PF00685"/>
    </source>
</evidence>
<comment type="caution">
    <text evidence="2">The sequence shown here is derived from an EMBL/GenBank/DDBJ whole genome shotgun (WGS) entry which is preliminary data.</text>
</comment>
<dbReference type="InterPro" id="IPR027417">
    <property type="entry name" value="P-loop_NTPase"/>
</dbReference>
<dbReference type="Proteomes" id="UP001224997">
    <property type="component" value="Unassembled WGS sequence"/>
</dbReference>
<dbReference type="InterPro" id="IPR000863">
    <property type="entry name" value="Sulfotransferase_dom"/>
</dbReference>
<dbReference type="SUPFAM" id="SSF52540">
    <property type="entry name" value="P-loop containing nucleoside triphosphate hydrolases"/>
    <property type="match status" value="1"/>
</dbReference>
<dbReference type="Pfam" id="PF00685">
    <property type="entry name" value="Sulfotransfer_1"/>
    <property type="match status" value="1"/>
</dbReference>